<dbReference type="GO" id="GO:0072330">
    <property type="term" value="P:monocarboxylic acid biosynthetic process"/>
    <property type="evidence" value="ECO:0007669"/>
    <property type="project" value="UniProtKB-ARBA"/>
</dbReference>
<dbReference type="Gene3D" id="3.40.366.10">
    <property type="entry name" value="Malonyl-Coenzyme A Acyl Carrier Protein, domain 2"/>
    <property type="match status" value="1"/>
</dbReference>
<organism evidence="2 3">
    <name type="scientific">Penicillium cf. griseofulvum</name>
    <dbReference type="NCBI Taxonomy" id="2972120"/>
    <lineage>
        <taxon>Eukaryota</taxon>
        <taxon>Fungi</taxon>
        <taxon>Dikarya</taxon>
        <taxon>Ascomycota</taxon>
        <taxon>Pezizomycotina</taxon>
        <taxon>Eurotiomycetes</taxon>
        <taxon>Eurotiomycetidae</taxon>
        <taxon>Eurotiales</taxon>
        <taxon>Aspergillaceae</taxon>
        <taxon>Penicillium</taxon>
    </lineage>
</organism>
<accession>A0A9W9IWQ7</accession>
<evidence type="ECO:0000313" key="2">
    <source>
        <dbReference type="EMBL" id="KAJ5185404.1"/>
    </source>
</evidence>
<gene>
    <name evidence="2" type="ORF">N7472_010244</name>
</gene>
<reference evidence="2" key="1">
    <citation type="submission" date="2022-11" db="EMBL/GenBank/DDBJ databases">
        <authorList>
            <person name="Petersen C."/>
        </authorList>
    </citation>
    <scope>NUCLEOTIDE SEQUENCE</scope>
    <source>
        <strain evidence="2">IBT 16849</strain>
    </source>
</reference>
<reference evidence="2" key="2">
    <citation type="journal article" date="2023" name="IMA Fungus">
        <title>Comparative genomic study of the Penicillium genus elucidates a diverse pangenome and 15 lateral gene transfer events.</title>
        <authorList>
            <person name="Petersen C."/>
            <person name="Sorensen T."/>
            <person name="Nielsen M.R."/>
            <person name="Sondergaard T.E."/>
            <person name="Sorensen J.L."/>
            <person name="Fitzpatrick D.A."/>
            <person name="Frisvad J.C."/>
            <person name="Nielsen K.L."/>
        </authorList>
    </citation>
    <scope>NUCLEOTIDE SEQUENCE</scope>
    <source>
        <strain evidence="2">IBT 16849</strain>
    </source>
</reference>
<dbReference type="GO" id="GO:0016787">
    <property type="term" value="F:hydrolase activity"/>
    <property type="evidence" value="ECO:0007669"/>
    <property type="project" value="UniProtKB-KW"/>
</dbReference>
<dbReference type="InterPro" id="IPR001227">
    <property type="entry name" value="Ac_transferase_dom_sf"/>
</dbReference>
<evidence type="ECO:0000313" key="3">
    <source>
        <dbReference type="Proteomes" id="UP001150879"/>
    </source>
</evidence>
<dbReference type="InterPro" id="IPR029058">
    <property type="entry name" value="AB_hydrolase_fold"/>
</dbReference>
<dbReference type="EMBL" id="JAPQKP010000006">
    <property type="protein sequence ID" value="KAJ5185404.1"/>
    <property type="molecule type" value="Genomic_DNA"/>
</dbReference>
<dbReference type="Proteomes" id="UP001150879">
    <property type="component" value="Unassembled WGS sequence"/>
</dbReference>
<comment type="caution">
    <text evidence="2">The sequence shown here is derived from an EMBL/GenBank/DDBJ whole genome shotgun (WGS) entry which is preliminary data.</text>
</comment>
<dbReference type="AlphaFoldDB" id="A0A9W9IWQ7"/>
<dbReference type="InterPro" id="IPR032088">
    <property type="entry name" value="SAT"/>
</dbReference>
<dbReference type="GO" id="GO:0017000">
    <property type="term" value="P:antibiotic biosynthetic process"/>
    <property type="evidence" value="ECO:0007669"/>
    <property type="project" value="UniProtKB-ARBA"/>
</dbReference>
<feature type="domain" description="Starter acyltransferase (SAT)" evidence="1">
    <location>
        <begin position="12"/>
        <end position="167"/>
    </location>
</feature>
<dbReference type="Pfam" id="PF16073">
    <property type="entry name" value="SAT"/>
    <property type="match status" value="1"/>
</dbReference>
<dbReference type="SUPFAM" id="SSF53474">
    <property type="entry name" value="alpha/beta-Hydrolases"/>
    <property type="match status" value="1"/>
</dbReference>
<proteinExistence type="predicted"/>
<evidence type="ECO:0000259" key="1">
    <source>
        <dbReference type="Pfam" id="PF16073"/>
    </source>
</evidence>
<keyword evidence="2" id="KW-0378">Hydrolase</keyword>
<dbReference type="GO" id="GO:0016740">
    <property type="term" value="F:transferase activity"/>
    <property type="evidence" value="ECO:0007669"/>
    <property type="project" value="UniProtKB-KW"/>
</dbReference>
<name>A0A9W9IWQ7_9EURO</name>
<sequence>MVPTTSGPSLIVFGPQTELSSRDSIDQLRQEPNQNPQLSHVLHAAKYGAELWRPLANFDPTLNHIPGAKLLAELQEWVIRDGPLPSYNFNTFRLPVTVLLEIAQYVRYLKQLNVVSPHHVPLEGVQTGGILGFCVGFFSAIAVATSETEAEIAFTAAAVFRLAVIIDAYVDNNQFGVYIMHHRCRIVLHINWKAQTLPIIVGGLPSKKNSAAYSFRDWDALPEPSFDEIVRVSPRAKILGGKYRTPTFFIHGTNDDLIPWQQSQGTYNALLEAGVPAGLALIEGAPHIFDLSSNPESEGWKAPIQGYGFIRNYV</sequence>
<dbReference type="Gene3D" id="3.40.50.1820">
    <property type="entry name" value="alpha/beta hydrolase"/>
    <property type="match status" value="1"/>
</dbReference>
<keyword evidence="3" id="KW-1185">Reference proteome</keyword>
<keyword evidence="2" id="KW-0808">Transferase</keyword>
<protein>
    <submittedName>
        <fullName evidence="2">Acyl transferase/acyl hydrolase/lysophospholipase</fullName>
    </submittedName>
</protein>